<dbReference type="PANTHER" id="PTHR42735:SF4">
    <property type="entry name" value="PYRIDOXAL PHOSPHATE-DEPENDENT DECARBOXYLASE FAMILY PROTEIN"/>
    <property type="match status" value="1"/>
</dbReference>
<name>A0A853ZW00_9PSED</name>
<reference evidence="6 7" key="1">
    <citation type="submission" date="2016-11" db="EMBL/GenBank/DDBJ databases">
        <title>Draft genome of Pseudomonas versuta A4R1.12.</title>
        <authorList>
            <person name="See-Too W.-S."/>
        </authorList>
    </citation>
    <scope>NUCLEOTIDE SEQUENCE [LARGE SCALE GENOMIC DNA]</scope>
    <source>
        <strain evidence="6 7">A4R1.12</strain>
    </source>
</reference>
<dbReference type="InterPro" id="IPR015424">
    <property type="entry name" value="PyrdxlP-dep_Trfase"/>
</dbReference>
<comment type="similarity">
    <text evidence="5">Belongs to the group II decarboxylase family.</text>
</comment>
<dbReference type="InterPro" id="IPR015421">
    <property type="entry name" value="PyrdxlP-dep_Trfase_major"/>
</dbReference>
<dbReference type="Pfam" id="PF00282">
    <property type="entry name" value="Pyridoxal_deC"/>
    <property type="match status" value="1"/>
</dbReference>
<dbReference type="GO" id="GO:0016831">
    <property type="term" value="F:carboxy-lyase activity"/>
    <property type="evidence" value="ECO:0007669"/>
    <property type="project" value="InterPro"/>
</dbReference>
<evidence type="ECO:0008006" key="8">
    <source>
        <dbReference type="Google" id="ProtNLM"/>
    </source>
</evidence>
<comment type="caution">
    <text evidence="6">The sequence shown here is derived from an EMBL/GenBank/DDBJ whole genome shotgun (WGS) entry which is preliminary data.</text>
</comment>
<organism evidence="6 7">
    <name type="scientific">Pseudomonas versuta</name>
    <dbReference type="NCBI Taxonomy" id="1788301"/>
    <lineage>
        <taxon>Bacteria</taxon>
        <taxon>Pseudomonadati</taxon>
        <taxon>Pseudomonadota</taxon>
        <taxon>Gammaproteobacteria</taxon>
        <taxon>Pseudomonadales</taxon>
        <taxon>Pseudomonadaceae</taxon>
        <taxon>Pseudomonas</taxon>
    </lineage>
</organism>
<protein>
    <recommendedName>
        <fullName evidence="8">Pyridoxal-dependent decarboxylase</fullName>
    </recommendedName>
</protein>
<dbReference type="InterPro" id="IPR002129">
    <property type="entry name" value="PyrdxlP-dep_de-COase"/>
</dbReference>
<evidence type="ECO:0000256" key="3">
    <source>
        <dbReference type="ARBA" id="ARBA00023239"/>
    </source>
</evidence>
<evidence type="ECO:0000256" key="5">
    <source>
        <dbReference type="RuleBase" id="RU000382"/>
    </source>
</evidence>
<evidence type="ECO:0000256" key="4">
    <source>
        <dbReference type="PIRSR" id="PIRSR602129-50"/>
    </source>
</evidence>
<dbReference type="GO" id="GO:0030170">
    <property type="term" value="F:pyridoxal phosphate binding"/>
    <property type="evidence" value="ECO:0007669"/>
    <property type="project" value="InterPro"/>
</dbReference>
<dbReference type="SUPFAM" id="SSF53383">
    <property type="entry name" value="PLP-dependent transferases"/>
    <property type="match status" value="1"/>
</dbReference>
<dbReference type="GO" id="GO:0019752">
    <property type="term" value="P:carboxylic acid metabolic process"/>
    <property type="evidence" value="ECO:0007669"/>
    <property type="project" value="InterPro"/>
</dbReference>
<comment type="cofactor">
    <cofactor evidence="1 4 5">
        <name>pyridoxal 5'-phosphate</name>
        <dbReference type="ChEBI" id="CHEBI:597326"/>
    </cofactor>
</comment>
<proteinExistence type="inferred from homology"/>
<accession>A0A853ZW00</accession>
<evidence type="ECO:0000313" key="6">
    <source>
        <dbReference type="EMBL" id="OKA20540.1"/>
    </source>
</evidence>
<dbReference type="RefSeq" id="WP_073510092.1">
    <property type="nucleotide sequence ID" value="NZ_MPJD01000026.1"/>
</dbReference>
<dbReference type="Gene3D" id="3.40.640.10">
    <property type="entry name" value="Type I PLP-dependent aspartate aminotransferase-like (Major domain)"/>
    <property type="match status" value="1"/>
</dbReference>
<dbReference type="Proteomes" id="UP000185990">
    <property type="component" value="Unassembled WGS sequence"/>
</dbReference>
<gene>
    <name evidence="6" type="ORF">BOH74_16900</name>
</gene>
<feature type="modified residue" description="N6-(pyridoxal phosphate)lysine" evidence="4">
    <location>
        <position position="260"/>
    </location>
</feature>
<evidence type="ECO:0000313" key="7">
    <source>
        <dbReference type="Proteomes" id="UP000185990"/>
    </source>
</evidence>
<dbReference type="PANTHER" id="PTHR42735">
    <property type="match status" value="1"/>
</dbReference>
<keyword evidence="3 5" id="KW-0456">Lyase</keyword>
<dbReference type="EMBL" id="MPJD01000026">
    <property type="protein sequence ID" value="OKA20540.1"/>
    <property type="molecule type" value="Genomic_DNA"/>
</dbReference>
<dbReference type="AlphaFoldDB" id="A0A853ZW00"/>
<dbReference type="InterPro" id="IPR021115">
    <property type="entry name" value="Pyridoxal-P_BS"/>
</dbReference>
<sequence>MLSRKNLEILVAAQKRLYCTFPELPSFEQRWDFETDGVIQALLTRLGDNDPYFHPRYAGHMSGYVCDVAVMSYFLAMQFNPNNHSYDGGRATTKMEVECLDSMARMLDWNHYQGHLTSGGTIGNLEALWIHREMGANTVICSKGAHFTHKRAANILDLKYLEVDVTKDGSLCSIALSGLLAALEATDVPVVVCTLGTTLNGAIDPLDEIFSLKAEHDFKVHVDAAYGGYFYLIRARLAGRNRKAFDFLPAADSIVIDPHKHGLQGFGCGALLLRGVSESTSQAIYTHDSPYTYFDRRGISIGEKTLECSRPGAAAAALWATMQCLPLEEEGEFSRVLLSCHTAAVKMSELLFAVDDVRLIVREPALDIVVFYIECADISAATRQLYEQLKASGFYVAMADCDISSETGVFREVSCIRLTLMKKEHLAMVDELADQIIRLSKCIADEYRSQYQAL</sequence>
<dbReference type="PROSITE" id="PS00392">
    <property type="entry name" value="DDC_GAD_HDC_YDC"/>
    <property type="match status" value="1"/>
</dbReference>
<dbReference type="InterPro" id="IPR050477">
    <property type="entry name" value="GrpII_AminoAcid_Decarb"/>
</dbReference>
<keyword evidence="2 4" id="KW-0663">Pyridoxal phosphate</keyword>
<evidence type="ECO:0000256" key="2">
    <source>
        <dbReference type="ARBA" id="ARBA00022898"/>
    </source>
</evidence>
<evidence type="ECO:0000256" key="1">
    <source>
        <dbReference type="ARBA" id="ARBA00001933"/>
    </source>
</evidence>